<feature type="compositionally biased region" description="Low complexity" evidence="1">
    <location>
        <begin position="201"/>
        <end position="215"/>
    </location>
</feature>
<feature type="region of interest" description="Disordered" evidence="1">
    <location>
        <begin position="181"/>
        <end position="224"/>
    </location>
</feature>
<evidence type="ECO:0000313" key="2">
    <source>
        <dbReference type="EMBL" id="KAF2863078.1"/>
    </source>
</evidence>
<dbReference type="Gene3D" id="3.30.160.60">
    <property type="entry name" value="Classic Zinc Finger"/>
    <property type="match status" value="1"/>
</dbReference>
<feature type="region of interest" description="Disordered" evidence="1">
    <location>
        <begin position="1"/>
        <end position="85"/>
    </location>
</feature>
<feature type="compositionally biased region" description="Polar residues" evidence="1">
    <location>
        <begin position="1"/>
        <end position="10"/>
    </location>
</feature>
<evidence type="ECO:0008006" key="4">
    <source>
        <dbReference type="Google" id="ProtNLM"/>
    </source>
</evidence>
<feature type="region of interest" description="Disordered" evidence="1">
    <location>
        <begin position="101"/>
        <end position="140"/>
    </location>
</feature>
<feature type="compositionally biased region" description="Polar residues" evidence="1">
    <location>
        <begin position="18"/>
        <end position="30"/>
    </location>
</feature>
<gene>
    <name evidence="2" type="ORF">K470DRAFT_139054</name>
</gene>
<feature type="compositionally biased region" description="Polar residues" evidence="1">
    <location>
        <begin position="101"/>
        <end position="128"/>
    </location>
</feature>
<sequence length="445" mass="48765">MNASNRSEAGNDNAEGPQKQSENFDPTLNDSAMDFSDIDWNDPFPGLDLQPSADGSDIDTEGIREAIASFGAETANGDNQSNSIEGLSQGSELLFDQEMSNASENQMQQAIPAGSQSQEPLAQQNSPSGLDRPGLALPKPQHANAVDASFAVGPGVSKEHTFPQLPIFELWIAAGGHHQVQIPNQPVHPPLPTSARSAPYSHTPAPASNNAAHSAPRNRKKQERPNIHACPWRCLDENGNIRRFNCAHNVAQHVRAKHTHEKPHKCHLCPDHEGFSRPGCLYRHQRQVHKMEVVITRKTRNRVHIDVPPENQDGDDGFTGPANVPYQTAPHSTMQYTANTNPPDGYGYPHHDTQMQGYTQAVPVQYPTHIAYPAQSSGIQFDNSSQASPDAAIQYYPQEQDNGRVPAAAGFTMAEQISQSIEQAIIREIREKQAKDVISIDPRLL</sequence>
<accession>A0A6A7C8X1</accession>
<protein>
    <recommendedName>
        <fullName evidence="4">C2H2-type domain-containing protein</fullName>
    </recommendedName>
</protein>
<proteinExistence type="predicted"/>
<organism evidence="2 3">
    <name type="scientific">Piedraia hortae CBS 480.64</name>
    <dbReference type="NCBI Taxonomy" id="1314780"/>
    <lineage>
        <taxon>Eukaryota</taxon>
        <taxon>Fungi</taxon>
        <taxon>Dikarya</taxon>
        <taxon>Ascomycota</taxon>
        <taxon>Pezizomycotina</taxon>
        <taxon>Dothideomycetes</taxon>
        <taxon>Dothideomycetidae</taxon>
        <taxon>Capnodiales</taxon>
        <taxon>Piedraiaceae</taxon>
        <taxon>Piedraia</taxon>
    </lineage>
</organism>
<dbReference type="EMBL" id="MU005962">
    <property type="protein sequence ID" value="KAF2863078.1"/>
    <property type="molecule type" value="Genomic_DNA"/>
</dbReference>
<dbReference type="Proteomes" id="UP000799421">
    <property type="component" value="Unassembled WGS sequence"/>
</dbReference>
<keyword evidence="3" id="KW-1185">Reference proteome</keyword>
<dbReference type="AlphaFoldDB" id="A0A6A7C8X1"/>
<feature type="compositionally biased region" description="Polar residues" evidence="1">
    <location>
        <begin position="76"/>
        <end position="85"/>
    </location>
</feature>
<name>A0A6A7C8X1_9PEZI</name>
<evidence type="ECO:0000256" key="1">
    <source>
        <dbReference type="SAM" id="MobiDB-lite"/>
    </source>
</evidence>
<dbReference type="OrthoDB" id="4748970at2759"/>
<reference evidence="2" key="1">
    <citation type="journal article" date="2020" name="Stud. Mycol.">
        <title>101 Dothideomycetes genomes: a test case for predicting lifestyles and emergence of pathogens.</title>
        <authorList>
            <person name="Haridas S."/>
            <person name="Albert R."/>
            <person name="Binder M."/>
            <person name="Bloem J."/>
            <person name="Labutti K."/>
            <person name="Salamov A."/>
            <person name="Andreopoulos B."/>
            <person name="Baker S."/>
            <person name="Barry K."/>
            <person name="Bills G."/>
            <person name="Bluhm B."/>
            <person name="Cannon C."/>
            <person name="Castanera R."/>
            <person name="Culley D."/>
            <person name="Daum C."/>
            <person name="Ezra D."/>
            <person name="Gonzalez J."/>
            <person name="Henrissat B."/>
            <person name="Kuo A."/>
            <person name="Liang C."/>
            <person name="Lipzen A."/>
            <person name="Lutzoni F."/>
            <person name="Magnuson J."/>
            <person name="Mondo S."/>
            <person name="Nolan M."/>
            <person name="Ohm R."/>
            <person name="Pangilinan J."/>
            <person name="Park H.-J."/>
            <person name="Ramirez L."/>
            <person name="Alfaro M."/>
            <person name="Sun H."/>
            <person name="Tritt A."/>
            <person name="Yoshinaga Y."/>
            <person name="Zwiers L.-H."/>
            <person name="Turgeon B."/>
            <person name="Goodwin S."/>
            <person name="Spatafora J."/>
            <person name="Crous P."/>
            <person name="Grigoriev I."/>
        </authorList>
    </citation>
    <scope>NUCLEOTIDE SEQUENCE</scope>
    <source>
        <strain evidence="2">CBS 480.64</strain>
    </source>
</reference>
<evidence type="ECO:0000313" key="3">
    <source>
        <dbReference type="Proteomes" id="UP000799421"/>
    </source>
</evidence>